<name>A0ABS8TFB9_DATST</name>
<dbReference type="EMBL" id="JACEIK010001416">
    <property type="protein sequence ID" value="MCD7469202.1"/>
    <property type="molecule type" value="Genomic_DNA"/>
</dbReference>
<comment type="caution">
    <text evidence="2">The sequence shown here is derived from an EMBL/GenBank/DDBJ whole genome shotgun (WGS) entry which is preliminary data.</text>
</comment>
<reference evidence="2 3" key="1">
    <citation type="journal article" date="2021" name="BMC Genomics">
        <title>Datura genome reveals duplications of psychoactive alkaloid biosynthetic genes and high mutation rate following tissue culture.</title>
        <authorList>
            <person name="Rajewski A."/>
            <person name="Carter-House D."/>
            <person name="Stajich J."/>
            <person name="Litt A."/>
        </authorList>
    </citation>
    <scope>NUCLEOTIDE SEQUENCE [LARGE SCALE GENOMIC DNA]</scope>
    <source>
        <strain evidence="2">AR-01</strain>
    </source>
</reference>
<sequence>MEEPVNGGNENPAADERKAAIRKGKRPISKIYEFKILNEEPEFANFQQGGTSRNDDLKEEEYDYNHYIADYFFTVWKMTRRNGFPEITHPLCREIFNLCMRLWVDFGGYYPVENVDVNLRD</sequence>
<protein>
    <submittedName>
        <fullName evidence="2">Uncharacterized protein</fullName>
    </submittedName>
</protein>
<evidence type="ECO:0000313" key="2">
    <source>
        <dbReference type="EMBL" id="MCD7469202.1"/>
    </source>
</evidence>
<accession>A0ABS8TFB9</accession>
<organism evidence="2 3">
    <name type="scientific">Datura stramonium</name>
    <name type="common">Jimsonweed</name>
    <name type="synonym">Common thornapple</name>
    <dbReference type="NCBI Taxonomy" id="4076"/>
    <lineage>
        <taxon>Eukaryota</taxon>
        <taxon>Viridiplantae</taxon>
        <taxon>Streptophyta</taxon>
        <taxon>Embryophyta</taxon>
        <taxon>Tracheophyta</taxon>
        <taxon>Spermatophyta</taxon>
        <taxon>Magnoliopsida</taxon>
        <taxon>eudicotyledons</taxon>
        <taxon>Gunneridae</taxon>
        <taxon>Pentapetalae</taxon>
        <taxon>asterids</taxon>
        <taxon>lamiids</taxon>
        <taxon>Solanales</taxon>
        <taxon>Solanaceae</taxon>
        <taxon>Solanoideae</taxon>
        <taxon>Datureae</taxon>
        <taxon>Datura</taxon>
    </lineage>
</organism>
<evidence type="ECO:0000313" key="3">
    <source>
        <dbReference type="Proteomes" id="UP000823775"/>
    </source>
</evidence>
<gene>
    <name evidence="2" type="ORF">HAX54_008057</name>
</gene>
<proteinExistence type="predicted"/>
<evidence type="ECO:0000256" key="1">
    <source>
        <dbReference type="SAM" id="MobiDB-lite"/>
    </source>
</evidence>
<feature type="region of interest" description="Disordered" evidence="1">
    <location>
        <begin position="1"/>
        <end position="21"/>
    </location>
</feature>
<keyword evidence="3" id="KW-1185">Reference proteome</keyword>
<dbReference type="Proteomes" id="UP000823775">
    <property type="component" value="Unassembled WGS sequence"/>
</dbReference>